<evidence type="ECO:0000256" key="2">
    <source>
        <dbReference type="ARBA" id="ARBA00002953"/>
    </source>
</evidence>
<dbReference type="KEGG" id="trc:DYE49_01255"/>
<evidence type="ECO:0000313" key="15">
    <source>
        <dbReference type="Proteomes" id="UP000593591"/>
    </source>
</evidence>
<keyword evidence="8" id="KW-0808">Transferase</keyword>
<protein>
    <recommendedName>
        <fullName evidence="5 11">1,4-alpha-glucan branching enzyme</fullName>
        <ecNumber evidence="5 11">2.4.1.18</ecNumber>
    </recommendedName>
</protein>
<dbReference type="NCBIfam" id="TIGR01515">
    <property type="entry name" value="branching_enzym"/>
    <property type="match status" value="1"/>
</dbReference>
<dbReference type="EMBL" id="CP031517">
    <property type="protein sequence ID" value="QOS39154.1"/>
    <property type="molecule type" value="Genomic_DNA"/>
</dbReference>
<feature type="active site" description="Proton donor" evidence="12">
    <location>
        <position position="341"/>
    </location>
</feature>
<dbReference type="GO" id="GO:0004553">
    <property type="term" value="F:hydrolase activity, hydrolyzing O-glycosyl compounds"/>
    <property type="evidence" value="ECO:0007669"/>
    <property type="project" value="InterPro"/>
</dbReference>
<dbReference type="InterPro" id="IPR013783">
    <property type="entry name" value="Ig-like_fold"/>
</dbReference>
<dbReference type="Pfam" id="PF02806">
    <property type="entry name" value="Alpha-amylase_C"/>
    <property type="match status" value="1"/>
</dbReference>
<dbReference type="Gene3D" id="3.20.20.80">
    <property type="entry name" value="Glycosidases"/>
    <property type="match status" value="1"/>
</dbReference>
<sequence>MNNTFFENYLQGHLPDAYKYFGVHKMVVDKVEGYFFRLYAPMAKEVQVIGDFNDWKGIAMEKVDIGGLWEVFIPGVKEGQRYKFHIWGCDNCWKDKQDPFGFADELKEQTCSYVVDINKIKVDDEEWVSKRERNFSKPVSIYEFHMGTWKRKSDNTYYSYSELADIMVPYLKEMGYTHVEALPVTAYPNDKSWGYQTLGYYAIDRRWGTLGDFAKFVEKMHKAGIGVIMDFVPVHFAVDPFGLEKFDGSCVYEYANEHEFSQWGTKNFDLAKDPVRSFLISSLFYFVDIFHVDGFRFDAVSNVIYWDGNADKGINAGAVEFVKRANGYMHAMNPSIMMMAEDSSAFGHVTKGMYDDGLGFDYKWDLGWMNDTLKYYAKDPVYKKYCHNQLTFSMAYFYSENFILPLSHDEVVHMKGSIVNKMWGDYDNKFANVRNLYAYQFAHPGKKLNFMGNELATFDEWKEFEPIAFNVLGYPKHAGVQRLLRDLNRIYTSHPAMYQDEYDPKSFGWIMADNADQSVYIFRRESEEECMIFIFNMTPNFYWDYDVGVPYEGTYEEILNTDKEVYGGWNQYNGLPLTTHGSGIHNQKYRITVKIPSFGAVYLCHRKEIPEEKRPYVTLEDPKKPLDEKAVHQ</sequence>
<dbReference type="SMART" id="SM00642">
    <property type="entry name" value="Aamy"/>
    <property type="match status" value="1"/>
</dbReference>
<evidence type="ECO:0000256" key="8">
    <source>
        <dbReference type="ARBA" id="ARBA00022679"/>
    </source>
</evidence>
<dbReference type="Gene3D" id="2.60.40.1180">
    <property type="entry name" value="Golgi alpha-mannosidase II"/>
    <property type="match status" value="1"/>
</dbReference>
<keyword evidence="9" id="KW-0320">Glycogen biosynthesis</keyword>
<comment type="function">
    <text evidence="2">Catalyzes the formation of the alpha-1,6-glucosidic linkages in glycogen by scission of a 1,4-alpha-linked oligosaccharide from growing alpha-1,4-glucan chains and the subsequent attachment of the oligosaccharide to the alpha-1,6 position.</text>
</comment>
<name>A0A7M1XI22_9SPIR</name>
<dbReference type="UniPathway" id="UPA00164"/>
<reference evidence="14 15" key="1">
    <citation type="submission" date="2018-08" db="EMBL/GenBank/DDBJ databases">
        <title>The first complete genome of Treponema rectale (CHPAT), a commensal spirochete of the bovine rectum.</title>
        <authorList>
            <person name="Staton G.J."/>
            <person name="Clegg S.R."/>
            <person name="Carter S.D."/>
            <person name="Radford A.D."/>
            <person name="Darby A."/>
            <person name="Hall N."/>
            <person name="Birtles R.J."/>
            <person name="Evans N.J."/>
        </authorList>
    </citation>
    <scope>NUCLEOTIDE SEQUENCE [LARGE SCALE GENOMIC DNA]</scope>
    <source>
        <strain evidence="14 15">CHPA</strain>
    </source>
</reference>
<evidence type="ECO:0000256" key="3">
    <source>
        <dbReference type="ARBA" id="ARBA00004964"/>
    </source>
</evidence>
<accession>A0A7M1XI22</accession>
<feature type="active site" description="Nucleophile" evidence="12">
    <location>
        <position position="298"/>
    </location>
</feature>
<dbReference type="InterPro" id="IPR006048">
    <property type="entry name" value="A-amylase/branching_C"/>
</dbReference>
<keyword evidence="7" id="KW-0328">Glycosyltransferase</keyword>
<evidence type="ECO:0000256" key="5">
    <source>
        <dbReference type="ARBA" id="ARBA00012541"/>
    </source>
</evidence>
<dbReference type="GO" id="GO:0005829">
    <property type="term" value="C:cytosol"/>
    <property type="evidence" value="ECO:0007669"/>
    <property type="project" value="TreeGrafter"/>
</dbReference>
<dbReference type="InterPro" id="IPR017853">
    <property type="entry name" value="GH"/>
</dbReference>
<dbReference type="NCBIfam" id="NF008967">
    <property type="entry name" value="PRK12313.1"/>
    <property type="match status" value="1"/>
</dbReference>
<evidence type="ECO:0000259" key="13">
    <source>
        <dbReference type="SMART" id="SM00642"/>
    </source>
</evidence>
<dbReference type="AlphaFoldDB" id="A0A7M1XI22"/>
<dbReference type="PIRSF" id="PIRSF000463">
    <property type="entry name" value="GlgB"/>
    <property type="match status" value="1"/>
</dbReference>
<dbReference type="GO" id="GO:0005978">
    <property type="term" value="P:glycogen biosynthetic process"/>
    <property type="evidence" value="ECO:0007669"/>
    <property type="project" value="UniProtKB-UniRule"/>
</dbReference>
<dbReference type="Pfam" id="PF02922">
    <property type="entry name" value="CBM_48"/>
    <property type="match status" value="1"/>
</dbReference>
<organism evidence="14 15">
    <name type="scientific">Treponema rectale</name>
    <dbReference type="NCBI Taxonomy" id="744512"/>
    <lineage>
        <taxon>Bacteria</taxon>
        <taxon>Pseudomonadati</taxon>
        <taxon>Spirochaetota</taxon>
        <taxon>Spirochaetia</taxon>
        <taxon>Spirochaetales</taxon>
        <taxon>Treponemataceae</taxon>
        <taxon>Treponema</taxon>
    </lineage>
</organism>
<dbReference type="Gene3D" id="2.60.40.10">
    <property type="entry name" value="Immunoglobulins"/>
    <property type="match status" value="1"/>
</dbReference>
<gene>
    <name evidence="14" type="ORF">DYE49_01255</name>
</gene>
<dbReference type="InterPro" id="IPR044143">
    <property type="entry name" value="GlgB_N_E_set_prok"/>
</dbReference>
<evidence type="ECO:0000256" key="1">
    <source>
        <dbReference type="ARBA" id="ARBA00000826"/>
    </source>
</evidence>
<dbReference type="EC" id="2.4.1.18" evidence="5 11"/>
<dbReference type="Pfam" id="PF00128">
    <property type="entry name" value="Alpha-amylase"/>
    <property type="match status" value="1"/>
</dbReference>
<dbReference type="FunFam" id="2.60.40.1180:FF:000002">
    <property type="entry name" value="1,4-alpha-glucan branching enzyme GlgB"/>
    <property type="match status" value="1"/>
</dbReference>
<proteinExistence type="inferred from homology"/>
<evidence type="ECO:0000256" key="4">
    <source>
        <dbReference type="ARBA" id="ARBA00009000"/>
    </source>
</evidence>
<dbReference type="PANTHER" id="PTHR43651:SF3">
    <property type="entry name" value="1,4-ALPHA-GLUCAN-BRANCHING ENZYME"/>
    <property type="match status" value="1"/>
</dbReference>
<dbReference type="InterPro" id="IPR006407">
    <property type="entry name" value="GlgB"/>
</dbReference>
<evidence type="ECO:0000256" key="12">
    <source>
        <dbReference type="PIRSR" id="PIRSR000463-1"/>
    </source>
</evidence>
<evidence type="ECO:0000256" key="6">
    <source>
        <dbReference type="ARBA" id="ARBA00022600"/>
    </source>
</evidence>
<evidence type="ECO:0000313" key="14">
    <source>
        <dbReference type="EMBL" id="QOS39154.1"/>
    </source>
</evidence>
<dbReference type="SUPFAM" id="SSF51011">
    <property type="entry name" value="Glycosyl hydrolase domain"/>
    <property type="match status" value="1"/>
</dbReference>
<dbReference type="InterPro" id="IPR004193">
    <property type="entry name" value="Glyco_hydro_13_N"/>
</dbReference>
<dbReference type="PANTHER" id="PTHR43651">
    <property type="entry name" value="1,4-ALPHA-GLUCAN-BRANCHING ENZYME"/>
    <property type="match status" value="1"/>
</dbReference>
<keyword evidence="6" id="KW-0321">Glycogen metabolism</keyword>
<dbReference type="InterPro" id="IPR037439">
    <property type="entry name" value="Branching_enzy"/>
</dbReference>
<dbReference type="GO" id="GO:0003844">
    <property type="term" value="F:1,4-alpha-glucan branching enzyme activity"/>
    <property type="evidence" value="ECO:0007669"/>
    <property type="project" value="UniProtKB-UniRule"/>
</dbReference>
<evidence type="ECO:0000256" key="7">
    <source>
        <dbReference type="ARBA" id="ARBA00022676"/>
    </source>
</evidence>
<comment type="similarity">
    <text evidence="4">Belongs to the glycosyl hydrolase 13 family. GlgB subfamily.</text>
</comment>
<evidence type="ECO:0000256" key="9">
    <source>
        <dbReference type="ARBA" id="ARBA00023056"/>
    </source>
</evidence>
<dbReference type="SUPFAM" id="SSF51445">
    <property type="entry name" value="(Trans)glycosidases"/>
    <property type="match status" value="1"/>
</dbReference>
<dbReference type="Proteomes" id="UP000593591">
    <property type="component" value="Chromosome"/>
</dbReference>
<dbReference type="CDD" id="cd11322">
    <property type="entry name" value="AmyAc_Glg_BE"/>
    <property type="match status" value="1"/>
</dbReference>
<evidence type="ECO:0000256" key="11">
    <source>
        <dbReference type="NCBIfam" id="TIGR01515"/>
    </source>
</evidence>
<comment type="pathway">
    <text evidence="3">Glycan biosynthesis; glycogen biosynthesis.</text>
</comment>
<feature type="domain" description="Glycosyl hydrolase family 13 catalytic" evidence="13">
    <location>
        <begin position="143"/>
        <end position="489"/>
    </location>
</feature>
<comment type="catalytic activity">
    <reaction evidence="1">
        <text>Transfers a segment of a (1-&gt;4)-alpha-D-glucan chain to a primary hydroxy group in a similar glucan chain.</text>
        <dbReference type="EC" id="2.4.1.18"/>
    </reaction>
</comment>
<dbReference type="CDD" id="cd02855">
    <property type="entry name" value="E_set_GBE_prok_N"/>
    <property type="match status" value="1"/>
</dbReference>
<dbReference type="InterPro" id="IPR006047">
    <property type="entry name" value="GH13_cat_dom"/>
</dbReference>
<dbReference type="InterPro" id="IPR013780">
    <property type="entry name" value="Glyco_hydro_b"/>
</dbReference>
<evidence type="ECO:0000256" key="10">
    <source>
        <dbReference type="ARBA" id="ARBA00023277"/>
    </source>
</evidence>
<keyword evidence="10" id="KW-0119">Carbohydrate metabolism</keyword>
<dbReference type="GO" id="GO:0043169">
    <property type="term" value="F:cation binding"/>
    <property type="evidence" value="ECO:0007669"/>
    <property type="project" value="InterPro"/>
</dbReference>